<feature type="binding site" description="axial binding residue" evidence="14">
    <location>
        <position position="94"/>
    </location>
    <ligand>
        <name>heme</name>
        <dbReference type="ChEBI" id="CHEBI:30413"/>
    </ligand>
    <ligandPart>
        <name>Fe</name>
        <dbReference type="ChEBI" id="CHEBI:18248"/>
    </ligandPart>
</feature>
<evidence type="ECO:0000256" key="10">
    <source>
        <dbReference type="ARBA" id="ARBA00023002"/>
    </source>
</evidence>
<name>A0A975U601_9PROT</name>
<dbReference type="PANTHER" id="PTHR40255">
    <property type="entry name" value="UPF0093 MEMBRANE PROTEIN SLR1790"/>
    <property type="match status" value="1"/>
</dbReference>
<dbReference type="NCBIfam" id="TIGR00701">
    <property type="entry name" value="protoporphyrinogen oxidase HemJ"/>
    <property type="match status" value="1"/>
</dbReference>
<feature type="binding site" description="axial binding residue" evidence="14">
    <location>
        <position position="17"/>
    </location>
    <ligand>
        <name>heme</name>
        <dbReference type="ChEBI" id="CHEBI:30413"/>
    </ligand>
    <ligandPart>
        <name>Fe</name>
        <dbReference type="ChEBI" id="CHEBI:18248"/>
    </ligandPart>
</feature>
<evidence type="ECO:0000256" key="6">
    <source>
        <dbReference type="ARBA" id="ARBA00022617"/>
    </source>
</evidence>
<keyword evidence="9 14" id="KW-1133">Transmembrane helix</keyword>
<dbReference type="AlphaFoldDB" id="A0A975U601"/>
<evidence type="ECO:0000256" key="9">
    <source>
        <dbReference type="ARBA" id="ARBA00022989"/>
    </source>
</evidence>
<keyword evidence="10 14" id="KW-0560">Oxidoreductase</keyword>
<evidence type="ECO:0000313" key="16">
    <source>
        <dbReference type="EMBL" id="QXM26073.1"/>
    </source>
</evidence>
<evidence type="ECO:0000256" key="2">
    <source>
        <dbReference type="ARBA" id="ARBA00005073"/>
    </source>
</evidence>
<evidence type="ECO:0000256" key="4">
    <source>
        <dbReference type="ARBA" id="ARBA00017504"/>
    </source>
</evidence>
<dbReference type="GO" id="GO:0070818">
    <property type="term" value="F:protoporphyrinogen oxidase activity"/>
    <property type="evidence" value="ECO:0007669"/>
    <property type="project" value="UniProtKB-UniRule"/>
</dbReference>
<evidence type="ECO:0000256" key="13">
    <source>
        <dbReference type="ARBA" id="ARBA00048390"/>
    </source>
</evidence>
<dbReference type="PIRSF" id="PIRSF004638">
    <property type="entry name" value="UCP004638"/>
    <property type="match status" value="1"/>
</dbReference>
<dbReference type="EMBL" id="CP076448">
    <property type="protein sequence ID" value="QXM26073.1"/>
    <property type="molecule type" value="Genomic_DNA"/>
</dbReference>
<dbReference type="Pfam" id="PF03653">
    <property type="entry name" value="UPF0093"/>
    <property type="match status" value="1"/>
</dbReference>
<evidence type="ECO:0000256" key="15">
    <source>
        <dbReference type="PIRNR" id="PIRNR004638"/>
    </source>
</evidence>
<keyword evidence="7 14" id="KW-0812">Transmembrane</keyword>
<dbReference type="HAMAP" id="MF_02239">
    <property type="entry name" value="HemJ"/>
    <property type="match status" value="1"/>
</dbReference>
<organism evidence="16 17">
    <name type="scientific">Elioraea tepida</name>
    <dbReference type="NCBI Taxonomy" id="2843330"/>
    <lineage>
        <taxon>Bacteria</taxon>
        <taxon>Pseudomonadati</taxon>
        <taxon>Pseudomonadota</taxon>
        <taxon>Alphaproteobacteria</taxon>
        <taxon>Acetobacterales</taxon>
        <taxon>Elioraeaceae</taxon>
        <taxon>Elioraea</taxon>
    </lineage>
</organism>
<evidence type="ECO:0000256" key="8">
    <source>
        <dbReference type="ARBA" id="ARBA00022723"/>
    </source>
</evidence>
<dbReference type="InterPro" id="IPR005265">
    <property type="entry name" value="HemJ-like"/>
</dbReference>
<keyword evidence="12 14" id="KW-0472">Membrane</keyword>
<proteinExistence type="inferred from homology"/>
<evidence type="ECO:0000256" key="7">
    <source>
        <dbReference type="ARBA" id="ARBA00022692"/>
    </source>
</evidence>
<feature type="transmembrane region" description="Helical" evidence="14">
    <location>
        <begin position="58"/>
        <end position="79"/>
    </location>
</feature>
<evidence type="ECO:0000313" key="17">
    <source>
        <dbReference type="Proteomes" id="UP000694001"/>
    </source>
</evidence>
<evidence type="ECO:0000256" key="14">
    <source>
        <dbReference type="HAMAP-Rule" id="MF_02239"/>
    </source>
</evidence>
<keyword evidence="17" id="KW-1185">Reference proteome</keyword>
<comment type="catalytic activity">
    <reaction evidence="13 14 15">
        <text>protoporphyrinogen IX + 3 A = protoporphyrin IX + 3 AH2</text>
        <dbReference type="Rhea" id="RHEA:62000"/>
        <dbReference type="ChEBI" id="CHEBI:13193"/>
        <dbReference type="ChEBI" id="CHEBI:17499"/>
        <dbReference type="ChEBI" id="CHEBI:57306"/>
        <dbReference type="ChEBI" id="CHEBI:57307"/>
    </reaction>
</comment>
<keyword evidence="5 14" id="KW-1003">Cell membrane</keyword>
<comment type="subcellular location">
    <subcellularLocation>
        <location evidence="1 14">Cell membrane</location>
        <topology evidence="1 14">Multi-pass membrane protein</topology>
    </subcellularLocation>
</comment>
<dbReference type="EC" id="1.3.99.-" evidence="14 15"/>
<keyword evidence="11 14" id="KW-0408">Iron</keyword>
<evidence type="ECO:0000256" key="11">
    <source>
        <dbReference type="ARBA" id="ARBA00023004"/>
    </source>
</evidence>
<comment type="function">
    <text evidence="14 15">Catalyzes the oxidation of protoporphyrinogen IX to protoporphyrin IX.</text>
</comment>
<evidence type="ECO:0000256" key="12">
    <source>
        <dbReference type="ARBA" id="ARBA00023136"/>
    </source>
</evidence>
<dbReference type="KEGG" id="elio:KO353_07780"/>
<evidence type="ECO:0000256" key="3">
    <source>
        <dbReference type="ARBA" id="ARBA00006501"/>
    </source>
</evidence>
<accession>A0A975U601</accession>
<dbReference type="Proteomes" id="UP000694001">
    <property type="component" value="Chromosome"/>
</dbReference>
<feature type="transmembrane region" description="Helical" evidence="14">
    <location>
        <begin position="16"/>
        <end position="37"/>
    </location>
</feature>
<comment type="subunit">
    <text evidence="14">Homodimer.</text>
</comment>
<sequence>MTIDALAAIYPWVKSLHVISVIAWMAALLYLPRLFVYHCEVAPGSAESERFKVMEYRLSRYIATPASIASWLFGTLLVLTPGVVAWASGWWHLKMAGIIALTGVHHVMLARRRDFLHDRNRRPQRYFRILNEVPTAAMVVIVVMVIARPF</sequence>
<comment type="pathway">
    <text evidence="2 14 15">Porphyrin-containing compound metabolism; protoporphyrin-IX biosynthesis; protoporphyrin-IX from protoporphyrinogen-IX: step 1/1.</text>
</comment>
<dbReference type="GO" id="GO:0006782">
    <property type="term" value="P:protoporphyrinogen IX biosynthetic process"/>
    <property type="evidence" value="ECO:0007669"/>
    <property type="project" value="UniProtKB-UniRule"/>
</dbReference>
<dbReference type="PANTHER" id="PTHR40255:SF1">
    <property type="entry name" value="PROTOPORPHYRINOGEN IX OXIDASE"/>
    <property type="match status" value="1"/>
</dbReference>
<dbReference type="RefSeq" id="WP_218287124.1">
    <property type="nucleotide sequence ID" value="NZ_CP076448.1"/>
</dbReference>
<dbReference type="GO" id="GO:0046872">
    <property type="term" value="F:metal ion binding"/>
    <property type="evidence" value="ECO:0007669"/>
    <property type="project" value="UniProtKB-KW"/>
</dbReference>
<gene>
    <name evidence="16" type="primary">hemJ</name>
    <name evidence="16" type="ORF">KO353_07780</name>
</gene>
<evidence type="ECO:0000256" key="5">
    <source>
        <dbReference type="ARBA" id="ARBA00022475"/>
    </source>
</evidence>
<comment type="cofactor">
    <cofactor evidence="14 15">
        <name>heme b</name>
        <dbReference type="ChEBI" id="CHEBI:60344"/>
    </cofactor>
    <text evidence="14 15">Binds 1 heme b (iron(II)-protoporphyrin IX) group per subunit.</text>
</comment>
<keyword evidence="8 14" id="KW-0479">Metal-binding</keyword>
<dbReference type="GO" id="GO:0005886">
    <property type="term" value="C:plasma membrane"/>
    <property type="evidence" value="ECO:0007669"/>
    <property type="project" value="UniProtKB-SubCell"/>
</dbReference>
<feature type="transmembrane region" description="Helical" evidence="14">
    <location>
        <begin position="91"/>
        <end position="109"/>
    </location>
</feature>
<evidence type="ECO:0000256" key="1">
    <source>
        <dbReference type="ARBA" id="ARBA00004651"/>
    </source>
</evidence>
<reference evidence="16" key="1">
    <citation type="submission" date="2021-06" db="EMBL/GenBank/DDBJ databases">
        <title>Elioraea tepida, sp. nov., a moderately thermophilic aerobic anoxygenic phototrophic bacterium isolated from an alkaline siliceous hot spring mat community in Yellowstone National Park, WY, USA.</title>
        <authorList>
            <person name="Saini M.K."/>
            <person name="Yoshida S."/>
            <person name="Sebastian A."/>
            <person name="Hirose S."/>
            <person name="Hara E."/>
            <person name="Tamaki H."/>
            <person name="Soulier N.T."/>
            <person name="Albert I."/>
            <person name="Hanada S."/>
            <person name="Bryant D.A."/>
            <person name="Tank M."/>
        </authorList>
    </citation>
    <scope>NUCLEOTIDE SEQUENCE</scope>
    <source>
        <strain evidence="16">MS-P2</strain>
    </source>
</reference>
<feature type="transmembrane region" description="Helical" evidence="14">
    <location>
        <begin position="129"/>
        <end position="147"/>
    </location>
</feature>
<protein>
    <recommendedName>
        <fullName evidence="4 14">Protoporphyrinogen IX oxidase</fullName>
        <shortName evidence="14">PPO</shortName>
        <ecNumber evidence="14 15">1.3.99.-</ecNumber>
    </recommendedName>
</protein>
<comment type="similarity">
    <text evidence="3 14 15">Belongs to the HemJ family.</text>
</comment>
<keyword evidence="6 14" id="KW-0349">Heme</keyword>